<accession>A0AAD8LMA8</accession>
<reference evidence="9" key="1">
    <citation type="submission" date="2023-08" db="EMBL/GenBank/DDBJ databases">
        <title>Draft sequence of the Babesia gibsoni genome.</title>
        <authorList>
            <person name="Yamagishi J.Y."/>
            <person name="Xuan X.X."/>
        </authorList>
    </citation>
    <scope>NUCLEOTIDE SEQUENCE</scope>
    <source>
        <strain evidence="9">Azabu</strain>
    </source>
</reference>
<feature type="compositionally biased region" description="Polar residues" evidence="6">
    <location>
        <begin position="599"/>
        <end position="620"/>
    </location>
</feature>
<dbReference type="SMART" id="SM00184">
    <property type="entry name" value="RING"/>
    <property type="match status" value="1"/>
</dbReference>
<keyword evidence="10" id="KW-1185">Reference proteome</keyword>
<dbReference type="PROSITE" id="PS50089">
    <property type="entry name" value="ZF_RING_2"/>
    <property type="match status" value="1"/>
</dbReference>
<dbReference type="EMBL" id="JAVEPI010000002">
    <property type="protein sequence ID" value="KAK1443469.1"/>
    <property type="molecule type" value="Genomic_DNA"/>
</dbReference>
<evidence type="ECO:0000256" key="5">
    <source>
        <dbReference type="PROSITE-ProRule" id="PRU01215"/>
    </source>
</evidence>
<dbReference type="InterPro" id="IPR001841">
    <property type="entry name" value="Znf_RING"/>
</dbReference>
<feature type="region of interest" description="Disordered" evidence="6">
    <location>
        <begin position="352"/>
        <end position="390"/>
    </location>
</feature>
<dbReference type="InterPro" id="IPR013083">
    <property type="entry name" value="Znf_RING/FYVE/PHD"/>
</dbReference>
<dbReference type="PROSITE" id="PS51867">
    <property type="entry name" value="ZF_RING_GID"/>
    <property type="match status" value="1"/>
</dbReference>
<sequence>MGSLVEDVILVDTKKKELFNKLYDNVSSLVTLVNEATACLTCQEQPADATAASNQDGSHPLEQQEKPKGDKTNRHVNGSPNGVHERGGMTHNHQQNPDTTGKAIDSPTNTLECILTKLSKDVKSLDVQRKCMRSYREFHSKYVRLGKELFKFASLDDTGVLSHMDIDSSMLLRMIGIHLLHVGLDDVYEALRNDILNHWGADTNALVPEAVISAYRVLRKLVSKFRDNDFDPLLEWVKKNSEDSHLHIERFNTVLLNIHKMQLLSEYYHMKDGKLERREIDITDEHICKVNSSSLSNVWNLHNGEIGKLLTQVLLGHNLPTPSEFIEIRDETENMFIKLFCENGVIVEKPVAKTTETPERPTDTYPRHYRMSKKQEAKPDEGETNASDPLYEELDPEDLVIRVPIGEEVPSEEPDRSWLKCLEKYNDTPYVLKDKLVKQPRAKQLQDGWLRSLERGDSTTRGYPKIQYSRIRSPILSQSAMVERAKKIIQGKSTHETTLYRSETIRAMCRDPETSCRQMLPRISSSVGPERPVANRAENVYTTNDTENEREEWGRERVHGGVTAMLIAATENTSVRFLALPNVSRLSMSPEYTFGSQGGSLTSPQDTSASDSQSDNHPTVSLTLFTGSQAIRDSLLSSQTSEGEGGSRIISSEGGRIRITFPPRGEHSTELIPSHGRRTVGSSIRLHPYRAENVAADLPFNEGEGMSGSGHDREEGSSGTDMTNINVRGIIRMIMRGITGISPESPDAVIQLSPGVGISVPSIGTRRDSIQNREDTERIMDTPKPSQTYKGAFHRAYEIEEGEGFIRVFLPYESPISVLVCAGYIIHPRLAEILGIQNTNEDVSHKLDSWLRSSKQLPIESDLGPSFCFHSYLTCPISKDQTSSKNLPVMLPCGHVICSSCVDSFKSDRRKYQFKCPLCPKMISPVELKQLFLDWNYCGLDEPI</sequence>
<feature type="compositionally biased region" description="Basic and acidic residues" evidence="6">
    <location>
        <begin position="356"/>
        <end position="366"/>
    </location>
</feature>
<dbReference type="InterPro" id="IPR044063">
    <property type="entry name" value="ZF_RING_GID"/>
</dbReference>
<gene>
    <name evidence="9" type="ORF">BgAZ_203450</name>
</gene>
<evidence type="ECO:0000259" key="8">
    <source>
        <dbReference type="PROSITE" id="PS51867"/>
    </source>
</evidence>
<dbReference type="Proteomes" id="UP001230268">
    <property type="component" value="Unassembled WGS sequence"/>
</dbReference>
<dbReference type="GO" id="GO:0005634">
    <property type="term" value="C:nucleus"/>
    <property type="evidence" value="ECO:0007669"/>
    <property type="project" value="TreeGrafter"/>
</dbReference>
<feature type="region of interest" description="Disordered" evidence="6">
    <location>
        <begin position="594"/>
        <end position="620"/>
    </location>
</feature>
<protein>
    <recommendedName>
        <fullName evidence="11">RING-type domain-containing protein</fullName>
    </recommendedName>
</protein>
<keyword evidence="3" id="KW-0862">Zinc</keyword>
<dbReference type="PANTHER" id="PTHR12170">
    <property type="entry name" value="MACROPHAGE ERYTHROBLAST ATTACHER-RELATED"/>
    <property type="match status" value="1"/>
</dbReference>
<dbReference type="Gene3D" id="3.30.40.10">
    <property type="entry name" value="Zinc/RING finger domain, C3HC4 (zinc finger)"/>
    <property type="match status" value="1"/>
</dbReference>
<proteinExistence type="predicted"/>
<organism evidence="9 10">
    <name type="scientific">Babesia gibsoni</name>
    <dbReference type="NCBI Taxonomy" id="33632"/>
    <lineage>
        <taxon>Eukaryota</taxon>
        <taxon>Sar</taxon>
        <taxon>Alveolata</taxon>
        <taxon>Apicomplexa</taxon>
        <taxon>Aconoidasida</taxon>
        <taxon>Piroplasmida</taxon>
        <taxon>Babesiidae</taxon>
        <taxon>Babesia</taxon>
    </lineage>
</organism>
<evidence type="ECO:0008006" key="11">
    <source>
        <dbReference type="Google" id="ProtNLM"/>
    </source>
</evidence>
<evidence type="ECO:0000256" key="1">
    <source>
        <dbReference type="ARBA" id="ARBA00022723"/>
    </source>
</evidence>
<comment type="caution">
    <text evidence="9">The sequence shown here is derived from an EMBL/GenBank/DDBJ whole genome shotgun (WGS) entry which is preliminary data.</text>
</comment>
<evidence type="ECO:0000313" key="9">
    <source>
        <dbReference type="EMBL" id="KAK1443469.1"/>
    </source>
</evidence>
<dbReference type="Pfam" id="PF13445">
    <property type="entry name" value="zf-RING_UBOX"/>
    <property type="match status" value="1"/>
</dbReference>
<dbReference type="InterPro" id="IPR027370">
    <property type="entry name" value="Znf-RING_euk"/>
</dbReference>
<keyword evidence="2 4" id="KW-0863">Zinc-finger</keyword>
<dbReference type="PROSITE" id="PS00518">
    <property type="entry name" value="ZF_RING_1"/>
    <property type="match status" value="1"/>
</dbReference>
<dbReference type="GO" id="GO:0061630">
    <property type="term" value="F:ubiquitin protein ligase activity"/>
    <property type="evidence" value="ECO:0007669"/>
    <property type="project" value="InterPro"/>
</dbReference>
<keyword evidence="1" id="KW-0479">Metal-binding</keyword>
<dbReference type="GO" id="GO:0043161">
    <property type="term" value="P:proteasome-mediated ubiquitin-dependent protein catabolic process"/>
    <property type="evidence" value="ECO:0007669"/>
    <property type="project" value="InterPro"/>
</dbReference>
<evidence type="ECO:0000313" key="10">
    <source>
        <dbReference type="Proteomes" id="UP001230268"/>
    </source>
</evidence>
<evidence type="ECO:0000256" key="4">
    <source>
        <dbReference type="PROSITE-ProRule" id="PRU00175"/>
    </source>
</evidence>
<feature type="domain" description="RING-type" evidence="7">
    <location>
        <begin position="875"/>
        <end position="919"/>
    </location>
</feature>
<feature type="compositionally biased region" description="Basic and acidic residues" evidence="6">
    <location>
        <begin position="62"/>
        <end position="73"/>
    </location>
</feature>
<dbReference type="GO" id="GO:0005737">
    <property type="term" value="C:cytoplasm"/>
    <property type="evidence" value="ECO:0007669"/>
    <property type="project" value="TreeGrafter"/>
</dbReference>
<dbReference type="InterPro" id="IPR045098">
    <property type="entry name" value="Fyv10_fam"/>
</dbReference>
<dbReference type="SUPFAM" id="SSF57850">
    <property type="entry name" value="RING/U-box"/>
    <property type="match status" value="1"/>
</dbReference>
<feature type="domain" description="RING-Gid-type" evidence="8">
    <location>
        <begin position="875"/>
        <end position="919"/>
    </location>
</feature>
<feature type="zinc finger region" description="RING-Gid-type" evidence="5">
    <location>
        <begin position="875"/>
        <end position="919"/>
    </location>
</feature>
<evidence type="ECO:0000256" key="6">
    <source>
        <dbReference type="SAM" id="MobiDB-lite"/>
    </source>
</evidence>
<dbReference type="GO" id="GO:0034657">
    <property type="term" value="C:GID complex"/>
    <property type="evidence" value="ECO:0007669"/>
    <property type="project" value="TreeGrafter"/>
</dbReference>
<dbReference type="AlphaFoldDB" id="A0AAD8LMA8"/>
<evidence type="ECO:0000259" key="7">
    <source>
        <dbReference type="PROSITE" id="PS50089"/>
    </source>
</evidence>
<dbReference type="PANTHER" id="PTHR12170:SF3">
    <property type="entry name" value="GH10162P"/>
    <property type="match status" value="1"/>
</dbReference>
<dbReference type="GO" id="GO:0008270">
    <property type="term" value="F:zinc ion binding"/>
    <property type="evidence" value="ECO:0007669"/>
    <property type="project" value="UniProtKB-KW"/>
</dbReference>
<feature type="region of interest" description="Disordered" evidence="6">
    <location>
        <begin position="699"/>
        <end position="723"/>
    </location>
</feature>
<dbReference type="InterPro" id="IPR017907">
    <property type="entry name" value="Znf_RING_CS"/>
</dbReference>
<name>A0AAD8LMA8_BABGI</name>
<feature type="region of interest" description="Disordered" evidence="6">
    <location>
        <begin position="50"/>
        <end position="106"/>
    </location>
</feature>
<evidence type="ECO:0000256" key="2">
    <source>
        <dbReference type="ARBA" id="ARBA00022771"/>
    </source>
</evidence>
<evidence type="ECO:0000256" key="3">
    <source>
        <dbReference type="ARBA" id="ARBA00022833"/>
    </source>
</evidence>